<dbReference type="Proteomes" id="UP000073601">
    <property type="component" value="Unassembled WGS sequence"/>
</dbReference>
<evidence type="ECO:0000256" key="9">
    <source>
        <dbReference type="ARBA" id="ARBA00040743"/>
    </source>
</evidence>
<organism evidence="14 15">
    <name type="scientific">Grimontia marina</name>
    <dbReference type="NCBI Taxonomy" id="646534"/>
    <lineage>
        <taxon>Bacteria</taxon>
        <taxon>Pseudomonadati</taxon>
        <taxon>Pseudomonadota</taxon>
        <taxon>Gammaproteobacteria</taxon>
        <taxon>Vibrionales</taxon>
        <taxon>Vibrionaceae</taxon>
        <taxon>Grimontia</taxon>
    </lineage>
</organism>
<keyword evidence="11" id="KW-0697">Rotamase</keyword>
<dbReference type="SUPFAM" id="SSF54534">
    <property type="entry name" value="FKBP-like"/>
    <property type="match status" value="1"/>
</dbReference>
<keyword evidence="15" id="KW-1185">Reference proteome</keyword>
<dbReference type="GO" id="GO:0003755">
    <property type="term" value="F:peptidyl-prolyl cis-trans isomerase activity"/>
    <property type="evidence" value="ECO:0007669"/>
    <property type="project" value="UniProtKB-KW"/>
</dbReference>
<evidence type="ECO:0000313" key="14">
    <source>
        <dbReference type="EMBL" id="CZF77376.1"/>
    </source>
</evidence>
<keyword evidence="7" id="KW-0143">Chaperone</keyword>
<dbReference type="EMBL" id="FIZY01000001">
    <property type="protein sequence ID" value="CZF77376.1"/>
    <property type="molecule type" value="Genomic_DNA"/>
</dbReference>
<dbReference type="RefSeq" id="WP_062704757.1">
    <property type="nucleotide sequence ID" value="NZ_CAWRCI010000001.1"/>
</dbReference>
<dbReference type="Pfam" id="PF13616">
    <property type="entry name" value="Rotamase_3"/>
    <property type="match status" value="1"/>
</dbReference>
<accession>A0A128ETT9</accession>
<dbReference type="PANTHER" id="PTHR47529">
    <property type="entry name" value="PEPTIDYL-PROLYL CIS-TRANS ISOMERASE D"/>
    <property type="match status" value="1"/>
</dbReference>
<dbReference type="GO" id="GO:0005886">
    <property type="term" value="C:plasma membrane"/>
    <property type="evidence" value="ECO:0007669"/>
    <property type="project" value="UniProtKB-SubCell"/>
</dbReference>
<dbReference type="Gene3D" id="1.10.4030.10">
    <property type="entry name" value="Porin chaperone SurA, peptide-binding domain"/>
    <property type="match status" value="1"/>
</dbReference>
<evidence type="ECO:0000256" key="12">
    <source>
        <dbReference type="SAM" id="Phobius"/>
    </source>
</evidence>
<dbReference type="InterPro" id="IPR046357">
    <property type="entry name" value="PPIase_dom_sf"/>
</dbReference>
<dbReference type="InterPro" id="IPR027304">
    <property type="entry name" value="Trigger_fact/SurA_dom_sf"/>
</dbReference>
<evidence type="ECO:0000259" key="13">
    <source>
        <dbReference type="PROSITE" id="PS50198"/>
    </source>
</evidence>
<evidence type="ECO:0000256" key="2">
    <source>
        <dbReference type="ARBA" id="ARBA00022475"/>
    </source>
</evidence>
<feature type="transmembrane region" description="Helical" evidence="12">
    <location>
        <begin position="12"/>
        <end position="35"/>
    </location>
</feature>
<dbReference type="PROSITE" id="PS50198">
    <property type="entry name" value="PPIC_PPIASE_2"/>
    <property type="match status" value="1"/>
</dbReference>
<evidence type="ECO:0000256" key="5">
    <source>
        <dbReference type="ARBA" id="ARBA00022989"/>
    </source>
</evidence>
<evidence type="ECO:0000313" key="15">
    <source>
        <dbReference type="Proteomes" id="UP000073601"/>
    </source>
</evidence>
<name>A0A128ETT9_9GAMM</name>
<evidence type="ECO:0000256" key="6">
    <source>
        <dbReference type="ARBA" id="ARBA00023136"/>
    </source>
</evidence>
<dbReference type="SUPFAM" id="SSF109998">
    <property type="entry name" value="Triger factor/SurA peptide-binding domain-like"/>
    <property type="match status" value="1"/>
</dbReference>
<keyword evidence="11 14" id="KW-0413">Isomerase</keyword>
<evidence type="ECO:0000256" key="10">
    <source>
        <dbReference type="ARBA" id="ARBA00042775"/>
    </source>
</evidence>
<dbReference type="NCBIfam" id="NF008054">
    <property type="entry name" value="PRK10788.1"/>
    <property type="match status" value="1"/>
</dbReference>
<dbReference type="PANTHER" id="PTHR47529:SF1">
    <property type="entry name" value="PERIPLASMIC CHAPERONE PPID"/>
    <property type="match status" value="1"/>
</dbReference>
<dbReference type="InterPro" id="IPR052029">
    <property type="entry name" value="PpiD_chaperone"/>
</dbReference>
<dbReference type="AlphaFoldDB" id="A0A128ETT9"/>
<keyword evidence="3" id="KW-0997">Cell inner membrane</keyword>
<dbReference type="Gene3D" id="3.10.50.40">
    <property type="match status" value="1"/>
</dbReference>
<sequence length="630" mass="69503">MMERLREGVNSIAVKIILGLIIFSFVFAGVGGYLAGGTVVPAATVGDQEISRNQFEQAYQNERAQMQAQAGDFFSTLLGDPNYLAQFRRNVLDRMVNQALLDQEAKDLGLRVSDAQIKQSIRDMPAFRGATGLFDNDLYLAALRRNGLTPDQFAEYVRQDLVREQFVNALISSEFALEGELESLYKLEGQTRMVRTLTLPLADFAEKADITEEQKQAYYEQNPSQFVRPEQFKIAYVELSGEGIADVADVTEEEAQTYYDANKANYGTAEQRKVSHIMIQGDDDAAKEKAEAVLVELKGGADFAELAKTRSDDTFSAEQGGELDWFDKGVMDPAFEEASFGLENKGDVSGVVKSDFGFHIIKLDDVKPSDAKPFAEVRDEIMAQLKQNHAVEKFYSLSNELAEKAFEMPDNLEDAAESVNAKVERTDFVSLSELQGALANPLVAQALQQPEVREDGLNSDIIEIAPEHVVVVRVDEVRPETILPFAEVEAQVTEQLKRQEGEKAAEALANTLVAELSDGNDASLNASGYAFGEEAELARVSPERETVELAFTMKTPVEGKAEYGFTRNVNGDVLLVALDSVKEPATEEISLQSQMAERVARSTANIDLESVIAQLKENTEVTYTLDAVEQ</sequence>
<dbReference type="Pfam" id="PF13624">
    <property type="entry name" value="SurA_N_3"/>
    <property type="match status" value="1"/>
</dbReference>
<proteinExistence type="inferred from homology"/>
<evidence type="ECO:0000256" key="7">
    <source>
        <dbReference type="ARBA" id="ARBA00023186"/>
    </source>
</evidence>
<keyword evidence="6 12" id="KW-0472">Membrane</keyword>
<evidence type="ECO:0000256" key="1">
    <source>
        <dbReference type="ARBA" id="ARBA00004382"/>
    </source>
</evidence>
<keyword evidence="5 12" id="KW-1133">Transmembrane helix</keyword>
<keyword evidence="2" id="KW-1003">Cell membrane</keyword>
<dbReference type="InterPro" id="IPR000297">
    <property type="entry name" value="PPIase_PpiC"/>
</dbReference>
<dbReference type="OrthoDB" id="9812372at2"/>
<evidence type="ECO:0000256" key="4">
    <source>
        <dbReference type="ARBA" id="ARBA00022692"/>
    </source>
</evidence>
<comment type="similarity">
    <text evidence="8">Belongs to the PpiD chaperone family.</text>
</comment>
<protein>
    <recommendedName>
        <fullName evidence="9">Periplasmic chaperone PpiD</fullName>
    </recommendedName>
    <alternativeName>
        <fullName evidence="10">Periplasmic folding chaperone</fullName>
    </alternativeName>
</protein>
<reference evidence="15" key="1">
    <citation type="submission" date="2016-02" db="EMBL/GenBank/DDBJ databases">
        <authorList>
            <person name="Rodrigo-Torres Lidia"/>
            <person name="Arahal R.David."/>
        </authorList>
    </citation>
    <scope>NUCLEOTIDE SEQUENCE [LARGE SCALE GENOMIC DNA]</scope>
    <source>
        <strain evidence="15">CECT 8713</strain>
    </source>
</reference>
<evidence type="ECO:0000256" key="3">
    <source>
        <dbReference type="ARBA" id="ARBA00022519"/>
    </source>
</evidence>
<comment type="subcellular location">
    <subcellularLocation>
        <location evidence="1">Cell inner membrane</location>
        <topology evidence="1">Single-pass type II membrane protein</topology>
        <orientation evidence="1">Periplasmic side</orientation>
    </subcellularLocation>
</comment>
<keyword evidence="4 12" id="KW-0812">Transmembrane</keyword>
<gene>
    <name evidence="14" type="primary">ppiD</name>
    <name evidence="14" type="ORF">GMA8713_00141</name>
</gene>
<feature type="domain" description="PpiC" evidence="13">
    <location>
        <begin position="269"/>
        <end position="365"/>
    </location>
</feature>
<evidence type="ECO:0000256" key="11">
    <source>
        <dbReference type="PROSITE-ProRule" id="PRU00278"/>
    </source>
</evidence>
<evidence type="ECO:0000256" key="8">
    <source>
        <dbReference type="ARBA" id="ARBA00038408"/>
    </source>
</evidence>